<keyword evidence="5 12" id="KW-0812">Transmembrane</keyword>
<feature type="transmembrane region" description="Helical" evidence="12">
    <location>
        <begin position="190"/>
        <end position="209"/>
    </location>
</feature>
<evidence type="ECO:0000313" key="15">
    <source>
        <dbReference type="Proteomes" id="UP000481252"/>
    </source>
</evidence>
<evidence type="ECO:0000256" key="2">
    <source>
        <dbReference type="ARBA" id="ARBA00010072"/>
    </source>
</evidence>
<reference evidence="14 15" key="1">
    <citation type="submission" date="2020-02" db="EMBL/GenBank/DDBJ databases">
        <title>Genome sequence of the type strain CGMCC 1.15528 of Mesorhizobium zhangyense.</title>
        <authorList>
            <person name="Gao J."/>
            <person name="Sun J."/>
        </authorList>
    </citation>
    <scope>NUCLEOTIDE SEQUENCE [LARGE SCALE GENOMIC DNA]</scope>
    <source>
        <strain evidence="14 15">CGMCC 1.15528</strain>
    </source>
</reference>
<dbReference type="InterPro" id="IPR035906">
    <property type="entry name" value="MetI-like_sf"/>
</dbReference>
<evidence type="ECO:0000256" key="9">
    <source>
        <dbReference type="ARBA" id="ARBA00060298"/>
    </source>
</evidence>
<dbReference type="Pfam" id="PF00528">
    <property type="entry name" value="BPD_transp_1"/>
    <property type="match status" value="1"/>
</dbReference>
<dbReference type="GO" id="GO:0022857">
    <property type="term" value="F:transmembrane transporter activity"/>
    <property type="evidence" value="ECO:0007669"/>
    <property type="project" value="InterPro"/>
</dbReference>
<dbReference type="InterPro" id="IPR000515">
    <property type="entry name" value="MetI-like"/>
</dbReference>
<protein>
    <recommendedName>
        <fullName evidence="11">Glutamate/aspartate import permease protein GltK</fullName>
    </recommendedName>
</protein>
<evidence type="ECO:0000256" key="12">
    <source>
        <dbReference type="RuleBase" id="RU363032"/>
    </source>
</evidence>
<evidence type="ECO:0000256" key="11">
    <source>
        <dbReference type="ARBA" id="ARBA00073645"/>
    </source>
</evidence>
<comment type="caution">
    <text evidence="14">The sequence shown here is derived from an EMBL/GenBank/DDBJ whole genome shotgun (WGS) entry which is preliminary data.</text>
</comment>
<gene>
    <name evidence="14" type="ORF">G6N74_21070</name>
</gene>
<evidence type="ECO:0000313" key="14">
    <source>
        <dbReference type="EMBL" id="NGN43566.1"/>
    </source>
</evidence>
<dbReference type="InterPro" id="IPR043429">
    <property type="entry name" value="ArtM/GltK/GlnP/TcyL/YhdX-like"/>
</dbReference>
<dbReference type="PROSITE" id="PS50928">
    <property type="entry name" value="ABC_TM1"/>
    <property type="match status" value="1"/>
</dbReference>
<dbReference type="Proteomes" id="UP000481252">
    <property type="component" value="Unassembled WGS sequence"/>
</dbReference>
<feature type="transmembrane region" description="Helical" evidence="12">
    <location>
        <begin position="17"/>
        <end position="45"/>
    </location>
</feature>
<evidence type="ECO:0000256" key="6">
    <source>
        <dbReference type="ARBA" id="ARBA00022970"/>
    </source>
</evidence>
<dbReference type="InterPro" id="IPR010065">
    <property type="entry name" value="AA_ABC_transptr_permease_3TM"/>
</dbReference>
<feature type="domain" description="ABC transmembrane type-1" evidence="13">
    <location>
        <begin position="21"/>
        <end position="209"/>
    </location>
</feature>
<keyword evidence="7 12" id="KW-1133">Transmembrane helix</keyword>
<evidence type="ECO:0000256" key="4">
    <source>
        <dbReference type="ARBA" id="ARBA00022475"/>
    </source>
</evidence>
<evidence type="ECO:0000256" key="5">
    <source>
        <dbReference type="ARBA" id="ARBA00022692"/>
    </source>
</evidence>
<dbReference type="PANTHER" id="PTHR30614:SF35">
    <property type="entry name" value="ABC TRANSPORTER PERMEASE PROTEIN"/>
    <property type="match status" value="1"/>
</dbReference>
<accession>A0A7C9VC03</accession>
<comment type="subcellular location">
    <subcellularLocation>
        <location evidence="1">Cell inner membrane</location>
        <topology evidence="1">Multi-pass membrane protein</topology>
    </subcellularLocation>
    <subcellularLocation>
        <location evidence="12">Cell membrane</location>
        <topology evidence="12">Multi-pass membrane protein</topology>
    </subcellularLocation>
</comment>
<sequence>MTYQFDFLALVPYWRDLLAGCLMTLSLAALSVSLGFVVGLGAAILRDSSIAPLRWVASTYVELIRNTPFLLQVLFIFFGLPALGLSLAAWPAAVLALTLNCGAFASEIIRSGVDAIPRGQIEAGKALGLSGPQVFRFIVLKPALRIIFPALSGQFILALLTTSIASSISAEELTSVAQSIDTLTFRSFEIYIVITILYFIMSYGFSALFKMITRIYFSYPTK</sequence>
<keyword evidence="6" id="KW-0029">Amino-acid transport</keyword>
<proteinExistence type="inferred from homology"/>
<dbReference type="CDD" id="cd06261">
    <property type="entry name" value="TM_PBP2"/>
    <property type="match status" value="1"/>
</dbReference>
<evidence type="ECO:0000256" key="8">
    <source>
        <dbReference type="ARBA" id="ARBA00023136"/>
    </source>
</evidence>
<comment type="function">
    <text evidence="9">Part of the ABC transporter complex GltIJKL involved in glutamate and aspartate uptake. Probably responsible for the translocation of the substrate across the membrane.</text>
</comment>
<keyword evidence="8 12" id="KW-0472">Membrane</keyword>
<dbReference type="PANTHER" id="PTHR30614">
    <property type="entry name" value="MEMBRANE COMPONENT OF AMINO ACID ABC TRANSPORTER"/>
    <property type="match status" value="1"/>
</dbReference>
<keyword evidence="15" id="KW-1185">Reference proteome</keyword>
<dbReference type="FunFam" id="1.10.3720.10:FF:000006">
    <property type="entry name" value="Glutamate/aspartate ABC transporter, permease protein GltK"/>
    <property type="match status" value="1"/>
</dbReference>
<dbReference type="GO" id="GO:0006865">
    <property type="term" value="P:amino acid transport"/>
    <property type="evidence" value="ECO:0007669"/>
    <property type="project" value="UniProtKB-KW"/>
</dbReference>
<evidence type="ECO:0000256" key="1">
    <source>
        <dbReference type="ARBA" id="ARBA00004429"/>
    </source>
</evidence>
<evidence type="ECO:0000256" key="10">
    <source>
        <dbReference type="ARBA" id="ARBA00062718"/>
    </source>
</evidence>
<keyword evidence="3 12" id="KW-0813">Transport</keyword>
<evidence type="ECO:0000256" key="3">
    <source>
        <dbReference type="ARBA" id="ARBA00022448"/>
    </source>
</evidence>
<evidence type="ECO:0000259" key="13">
    <source>
        <dbReference type="PROSITE" id="PS50928"/>
    </source>
</evidence>
<dbReference type="SUPFAM" id="SSF161098">
    <property type="entry name" value="MetI-like"/>
    <property type="match status" value="1"/>
</dbReference>
<evidence type="ECO:0000256" key="7">
    <source>
        <dbReference type="ARBA" id="ARBA00022989"/>
    </source>
</evidence>
<comment type="subunit">
    <text evidence="10">The complex is composed of two ATP-binding proteins (GltL), two transmembrane proteins (GltJ and GltK) and a solute-binding protein (GltI).</text>
</comment>
<name>A0A7C9VC03_9HYPH</name>
<dbReference type="AlphaFoldDB" id="A0A7C9VC03"/>
<organism evidence="14 15">
    <name type="scientific">Mesorhizobium zhangyense</name>
    <dbReference type="NCBI Taxonomy" id="1776730"/>
    <lineage>
        <taxon>Bacteria</taxon>
        <taxon>Pseudomonadati</taxon>
        <taxon>Pseudomonadota</taxon>
        <taxon>Alphaproteobacteria</taxon>
        <taxon>Hyphomicrobiales</taxon>
        <taxon>Phyllobacteriaceae</taxon>
        <taxon>Mesorhizobium</taxon>
    </lineage>
</organism>
<dbReference type="GO" id="GO:0043190">
    <property type="term" value="C:ATP-binding cassette (ABC) transporter complex"/>
    <property type="evidence" value="ECO:0007669"/>
    <property type="project" value="InterPro"/>
</dbReference>
<keyword evidence="4" id="KW-1003">Cell membrane</keyword>
<dbReference type="NCBIfam" id="TIGR01726">
    <property type="entry name" value="HEQRo_perm_3TM"/>
    <property type="match status" value="1"/>
</dbReference>
<dbReference type="RefSeq" id="WP_165119986.1">
    <property type="nucleotide sequence ID" value="NZ_JAAKZG010000010.1"/>
</dbReference>
<comment type="similarity">
    <text evidence="2">Belongs to the binding-protein-dependent transport system permease family. HisMQ subfamily.</text>
</comment>
<dbReference type="EMBL" id="JAAKZG010000010">
    <property type="protein sequence ID" value="NGN43566.1"/>
    <property type="molecule type" value="Genomic_DNA"/>
</dbReference>
<dbReference type="Gene3D" id="1.10.3720.10">
    <property type="entry name" value="MetI-like"/>
    <property type="match status" value="1"/>
</dbReference>